<feature type="compositionally biased region" description="Polar residues" evidence="1">
    <location>
        <begin position="51"/>
        <end position="64"/>
    </location>
</feature>
<name>A0ABR4LH58_9EURO</name>
<reference evidence="2 3" key="1">
    <citation type="submission" date="2024-07" db="EMBL/GenBank/DDBJ databases">
        <title>Section-level genome sequencing and comparative genomics of Aspergillus sections Usti and Cavernicolus.</title>
        <authorList>
            <consortium name="Lawrence Berkeley National Laboratory"/>
            <person name="Nybo J.L."/>
            <person name="Vesth T.C."/>
            <person name="Theobald S."/>
            <person name="Frisvad J.C."/>
            <person name="Larsen T.O."/>
            <person name="Kjaerboelling I."/>
            <person name="Rothschild-Mancinelli K."/>
            <person name="Lyhne E.K."/>
            <person name="Kogle M.E."/>
            <person name="Barry K."/>
            <person name="Clum A."/>
            <person name="Na H."/>
            <person name="Ledsgaard L."/>
            <person name="Lin J."/>
            <person name="Lipzen A."/>
            <person name="Kuo A."/>
            <person name="Riley R."/>
            <person name="Mondo S."/>
            <person name="Labutti K."/>
            <person name="Haridas S."/>
            <person name="Pangalinan J."/>
            <person name="Salamov A.A."/>
            <person name="Simmons B.A."/>
            <person name="Magnuson J.K."/>
            <person name="Chen J."/>
            <person name="Drula E."/>
            <person name="Henrissat B."/>
            <person name="Wiebenga A."/>
            <person name="Lubbers R.J."/>
            <person name="Gomes A.C."/>
            <person name="Macurrencykelacurrency M.R."/>
            <person name="Stajich J."/>
            <person name="Grigoriev I.V."/>
            <person name="Mortensen U.H."/>
            <person name="De Vries R.P."/>
            <person name="Baker S.E."/>
            <person name="Andersen M.R."/>
        </authorList>
    </citation>
    <scope>NUCLEOTIDE SEQUENCE [LARGE SCALE GENOMIC DNA]</scope>
    <source>
        <strain evidence="2 3">CBS 449.75</strain>
    </source>
</reference>
<dbReference type="GeneID" id="98141090"/>
<dbReference type="RefSeq" id="XP_070882834.1">
    <property type="nucleotide sequence ID" value="XM_071026018.1"/>
</dbReference>
<evidence type="ECO:0000313" key="3">
    <source>
        <dbReference type="Proteomes" id="UP001610432"/>
    </source>
</evidence>
<organism evidence="2 3">
    <name type="scientific">Aspergillus lucknowensis</name>
    <dbReference type="NCBI Taxonomy" id="176173"/>
    <lineage>
        <taxon>Eukaryota</taxon>
        <taxon>Fungi</taxon>
        <taxon>Dikarya</taxon>
        <taxon>Ascomycota</taxon>
        <taxon>Pezizomycotina</taxon>
        <taxon>Eurotiomycetes</taxon>
        <taxon>Eurotiomycetidae</taxon>
        <taxon>Eurotiales</taxon>
        <taxon>Aspergillaceae</taxon>
        <taxon>Aspergillus</taxon>
        <taxon>Aspergillus subgen. Nidulantes</taxon>
    </lineage>
</organism>
<comment type="caution">
    <text evidence="2">The sequence shown here is derived from an EMBL/GenBank/DDBJ whole genome shotgun (WGS) entry which is preliminary data.</text>
</comment>
<evidence type="ECO:0000313" key="2">
    <source>
        <dbReference type="EMBL" id="KAL2863855.1"/>
    </source>
</evidence>
<feature type="compositionally biased region" description="Polar residues" evidence="1">
    <location>
        <begin position="1"/>
        <end position="11"/>
    </location>
</feature>
<protein>
    <submittedName>
        <fullName evidence="2">Uncharacterized protein</fullName>
    </submittedName>
</protein>
<feature type="region of interest" description="Disordered" evidence="1">
    <location>
        <begin position="1"/>
        <end position="65"/>
    </location>
</feature>
<dbReference type="Proteomes" id="UP001610432">
    <property type="component" value="Unassembled WGS sequence"/>
</dbReference>
<proteinExistence type="predicted"/>
<dbReference type="EMBL" id="JBFXLQ010000047">
    <property type="protein sequence ID" value="KAL2863855.1"/>
    <property type="molecule type" value="Genomic_DNA"/>
</dbReference>
<evidence type="ECO:0000256" key="1">
    <source>
        <dbReference type="SAM" id="MobiDB-lite"/>
    </source>
</evidence>
<sequence length="320" mass="36555">MGWFWGSSNNDDPVKKIDPGLREYLENEAPKKYIPAPQRPEPVKEEAQPVSFDQNDSSTPSVPSASLFPDGRYAHLWKTYKPPVDAADDPLGSIESTQSLTQGVQSMNERRKQRRDTVGNAALENCAIEREEMFRCFEKSTFMERFKARATMGHEENKRFTRCYATQAKFLQALGYASSPVWDEEREERIQMHADKLYHEMLDYERRVQEAELAGQDPPPLTSLFNPSSQVTKHIESGSKTVEIPGGEPVPANFHPSKPWHKLTPHERELEIRGHYAELQSEAAFVQATAPFVKSQDEAREKRRAKAVSWFGETIGKWIT</sequence>
<gene>
    <name evidence="2" type="ORF">BJX67DRAFT_236088</name>
</gene>
<keyword evidence="3" id="KW-1185">Reference proteome</keyword>
<feature type="compositionally biased region" description="Basic and acidic residues" evidence="1">
    <location>
        <begin position="12"/>
        <end position="31"/>
    </location>
</feature>
<accession>A0ABR4LH58</accession>